<dbReference type="AlphaFoldDB" id="A0A1X7UVY2"/>
<dbReference type="InParanoid" id="A0A1X7UVY2"/>
<name>A0A1X7UVY2_AMPQE</name>
<dbReference type="EnsemblMetazoa" id="Aqu2.1.31537_001">
    <property type="protein sequence ID" value="Aqu2.1.31537_001"/>
    <property type="gene ID" value="Aqu2.1.31537"/>
</dbReference>
<organism evidence="1">
    <name type="scientific">Amphimedon queenslandica</name>
    <name type="common">Sponge</name>
    <dbReference type="NCBI Taxonomy" id="400682"/>
    <lineage>
        <taxon>Eukaryota</taxon>
        <taxon>Metazoa</taxon>
        <taxon>Porifera</taxon>
        <taxon>Demospongiae</taxon>
        <taxon>Heteroscleromorpha</taxon>
        <taxon>Haplosclerida</taxon>
        <taxon>Niphatidae</taxon>
        <taxon>Amphimedon</taxon>
    </lineage>
</organism>
<reference evidence="1" key="1">
    <citation type="submission" date="2017-05" db="UniProtKB">
        <authorList>
            <consortium name="EnsemblMetazoa"/>
        </authorList>
    </citation>
    <scope>IDENTIFICATION</scope>
</reference>
<proteinExistence type="predicted"/>
<evidence type="ECO:0000313" key="1">
    <source>
        <dbReference type="EnsemblMetazoa" id="Aqu2.1.31537_001"/>
    </source>
</evidence>
<sequence>ARVLHTVGRDIFAAAIIHRHKKISN</sequence>
<protein>
    <submittedName>
        <fullName evidence="1">Uncharacterized protein</fullName>
    </submittedName>
</protein>
<accession>A0A1X7UVY2</accession>